<proteinExistence type="predicted"/>
<feature type="domain" description="Purine catabolism PurC-like" evidence="1">
    <location>
        <begin position="18"/>
        <end position="118"/>
    </location>
</feature>
<evidence type="ECO:0000259" key="1">
    <source>
        <dbReference type="Pfam" id="PF07905"/>
    </source>
</evidence>
<dbReference type="InterPro" id="IPR012914">
    <property type="entry name" value="PucR_dom"/>
</dbReference>
<dbReference type="Proteomes" id="UP001501638">
    <property type="component" value="Unassembled WGS sequence"/>
</dbReference>
<accession>A0ABP5WGT0</accession>
<dbReference type="PANTHER" id="PTHR33744">
    <property type="entry name" value="CARBOHYDRATE DIACID REGULATOR"/>
    <property type="match status" value="1"/>
</dbReference>
<evidence type="ECO:0000313" key="4">
    <source>
        <dbReference type="Proteomes" id="UP001501638"/>
    </source>
</evidence>
<dbReference type="EMBL" id="BAAASZ010000006">
    <property type="protein sequence ID" value="GAA2426380.1"/>
    <property type="molecule type" value="Genomic_DNA"/>
</dbReference>
<dbReference type="RefSeq" id="WP_344320460.1">
    <property type="nucleotide sequence ID" value="NZ_BAAASZ010000006.1"/>
</dbReference>
<dbReference type="Gene3D" id="1.10.10.2840">
    <property type="entry name" value="PucR C-terminal helix-turn-helix domain"/>
    <property type="match status" value="1"/>
</dbReference>
<keyword evidence="4" id="KW-1185">Reference proteome</keyword>
<evidence type="ECO:0000313" key="3">
    <source>
        <dbReference type="EMBL" id="GAA2426380.1"/>
    </source>
</evidence>
<dbReference type="PANTHER" id="PTHR33744:SF1">
    <property type="entry name" value="DNA-BINDING TRANSCRIPTIONAL ACTIVATOR ADER"/>
    <property type="match status" value="1"/>
</dbReference>
<name>A0ABP5WGT0_9ACTN</name>
<sequence length="489" mass="51319">MPALDDLVRLLGADLEPVAPAEPPAREVTGVHVSELTDPTPYLAGGELLLTTGMGLTGQTAQARAYAARLAAHGVTALGIGLGPVHRVVPETLVRACESAGLPLLAVPAPTPFLTIARTYWSLTAAAGQEELSAALGAHRELVRSAAGPDPVRAVVRTLAGAVEGWAAHLTPQGEVVEVWPRAHRDSARTIAAEVARLRVAGPHSSATFPLGADDVVLQPLAGRGRLSGFVATGCPRPMKAPDRQLVLTACALLALQSEQRRRDTAGARTARGCVARLLLAGHLDAARALAADLGLPPVAPRVRPLGLTGWTDGTPDDVLDVLEPAAVHGARQPLAVSEPDEVWALVAPRDAEAVRDALRRLTAERLPGLRAVLGPEAGPGELPHRMPALRRALADVPAGTLRDLAAPGAPDAPRLDALLAYRRTDLVGAVAAYLRHRGHWERAAADLGVHRNTLRHRIATATRLLEADLDDPDVASRLWLALRENGLA</sequence>
<dbReference type="InterPro" id="IPR042070">
    <property type="entry name" value="PucR_C-HTH_sf"/>
</dbReference>
<reference evidence="4" key="1">
    <citation type="journal article" date="2019" name="Int. J. Syst. Evol. Microbiol.">
        <title>The Global Catalogue of Microorganisms (GCM) 10K type strain sequencing project: providing services to taxonomists for standard genome sequencing and annotation.</title>
        <authorList>
            <consortium name="The Broad Institute Genomics Platform"/>
            <consortium name="The Broad Institute Genome Sequencing Center for Infectious Disease"/>
            <person name="Wu L."/>
            <person name="Ma J."/>
        </authorList>
    </citation>
    <scope>NUCLEOTIDE SEQUENCE [LARGE SCALE GENOMIC DNA]</scope>
    <source>
        <strain evidence="4">JCM 6305</strain>
    </source>
</reference>
<protein>
    <submittedName>
        <fullName evidence="3">PucR family transcriptional regulator</fullName>
    </submittedName>
</protein>
<dbReference type="Pfam" id="PF13556">
    <property type="entry name" value="HTH_30"/>
    <property type="match status" value="1"/>
</dbReference>
<organism evidence="3 4">
    <name type="scientific">Streptomyces macrosporus</name>
    <dbReference type="NCBI Taxonomy" id="44032"/>
    <lineage>
        <taxon>Bacteria</taxon>
        <taxon>Bacillati</taxon>
        <taxon>Actinomycetota</taxon>
        <taxon>Actinomycetes</taxon>
        <taxon>Kitasatosporales</taxon>
        <taxon>Streptomycetaceae</taxon>
        <taxon>Streptomyces</taxon>
    </lineage>
</organism>
<dbReference type="InterPro" id="IPR051448">
    <property type="entry name" value="CdaR-like_regulators"/>
</dbReference>
<comment type="caution">
    <text evidence="3">The sequence shown here is derived from an EMBL/GenBank/DDBJ whole genome shotgun (WGS) entry which is preliminary data.</text>
</comment>
<dbReference type="InterPro" id="IPR025736">
    <property type="entry name" value="PucR_C-HTH_dom"/>
</dbReference>
<feature type="domain" description="PucR C-terminal helix-turn-helix" evidence="2">
    <location>
        <begin position="428"/>
        <end position="484"/>
    </location>
</feature>
<gene>
    <name evidence="3" type="ORF">GCM10010405_06110</name>
</gene>
<dbReference type="Pfam" id="PF07905">
    <property type="entry name" value="PucR"/>
    <property type="match status" value="1"/>
</dbReference>
<evidence type="ECO:0000259" key="2">
    <source>
        <dbReference type="Pfam" id="PF13556"/>
    </source>
</evidence>